<keyword evidence="3" id="KW-1185">Reference proteome</keyword>
<dbReference type="AlphaFoldDB" id="A0A317MW52"/>
<dbReference type="RefSeq" id="WP_110018483.1">
    <property type="nucleotide sequence ID" value="NZ_QGTJ01000005.1"/>
</dbReference>
<feature type="transmembrane region" description="Helical" evidence="1">
    <location>
        <begin position="6"/>
        <end position="27"/>
    </location>
</feature>
<dbReference type="InterPro" id="IPR021313">
    <property type="entry name" value="DUF2909"/>
</dbReference>
<accession>A0A317MW52</accession>
<protein>
    <recommendedName>
        <fullName evidence="4">DUF2909 family protein</fullName>
    </recommendedName>
</protein>
<dbReference type="Proteomes" id="UP000246569">
    <property type="component" value="Unassembled WGS sequence"/>
</dbReference>
<evidence type="ECO:0000256" key="1">
    <source>
        <dbReference type="SAM" id="Phobius"/>
    </source>
</evidence>
<organism evidence="2 3">
    <name type="scientific">Plasticicumulans acidivorans</name>
    <dbReference type="NCBI Taxonomy" id="886464"/>
    <lineage>
        <taxon>Bacteria</taxon>
        <taxon>Pseudomonadati</taxon>
        <taxon>Pseudomonadota</taxon>
        <taxon>Gammaproteobacteria</taxon>
        <taxon>Candidatus Competibacteraceae</taxon>
        <taxon>Plasticicumulans</taxon>
    </lineage>
</organism>
<keyword evidence="1" id="KW-1133">Transmembrane helix</keyword>
<evidence type="ECO:0000313" key="3">
    <source>
        <dbReference type="Proteomes" id="UP000246569"/>
    </source>
</evidence>
<feature type="transmembrane region" description="Helical" evidence="1">
    <location>
        <begin position="39"/>
        <end position="62"/>
    </location>
</feature>
<gene>
    <name evidence="2" type="ORF">C7443_105127</name>
</gene>
<dbReference type="EMBL" id="QGTJ01000005">
    <property type="protein sequence ID" value="PWV61699.1"/>
    <property type="molecule type" value="Genomic_DNA"/>
</dbReference>
<comment type="caution">
    <text evidence="2">The sequence shown here is derived from an EMBL/GenBank/DDBJ whole genome shotgun (WGS) entry which is preliminary data.</text>
</comment>
<keyword evidence="1" id="KW-0472">Membrane</keyword>
<evidence type="ECO:0000313" key="2">
    <source>
        <dbReference type="EMBL" id="PWV61699.1"/>
    </source>
</evidence>
<dbReference type="Pfam" id="PF11137">
    <property type="entry name" value="DUF2909"/>
    <property type="match status" value="1"/>
</dbReference>
<name>A0A317MW52_9GAMM</name>
<keyword evidence="1" id="KW-0812">Transmembrane</keyword>
<reference evidence="2 3" key="1">
    <citation type="submission" date="2018-05" db="EMBL/GenBank/DDBJ databases">
        <title>Genomic Encyclopedia of Type Strains, Phase IV (KMG-IV): sequencing the most valuable type-strain genomes for metagenomic binning, comparative biology and taxonomic classification.</title>
        <authorList>
            <person name="Goeker M."/>
        </authorList>
    </citation>
    <scope>NUCLEOTIDE SEQUENCE [LARGE SCALE GENOMIC DNA]</scope>
    <source>
        <strain evidence="2 3">DSM 23606</strain>
    </source>
</reference>
<sequence length="67" mass="7141">MLVKIVVVLMLFAIIGALGSGLVSLLRRDVPRERLARALTLRIGLSLSLFVMLLLAAAAGLIHPHGL</sequence>
<proteinExistence type="predicted"/>
<evidence type="ECO:0008006" key="4">
    <source>
        <dbReference type="Google" id="ProtNLM"/>
    </source>
</evidence>